<evidence type="ECO:0000259" key="8">
    <source>
        <dbReference type="Pfam" id="PF02753"/>
    </source>
</evidence>
<dbReference type="SUPFAM" id="SSF49354">
    <property type="entry name" value="PapD-like"/>
    <property type="match status" value="1"/>
</dbReference>
<dbReference type="InterPro" id="IPR050643">
    <property type="entry name" value="Periplasmic_pilus_chap"/>
</dbReference>
<keyword evidence="10" id="KW-1185">Reference proteome</keyword>
<keyword evidence="4" id="KW-0574">Periplasm</keyword>
<feature type="domain" description="Pili assembly chaperone N-terminal" evidence="7">
    <location>
        <begin position="23"/>
        <end position="152"/>
    </location>
</feature>
<organism evidence="9 10">
    <name type="scientific">Cedecea lapagei</name>
    <dbReference type="NCBI Taxonomy" id="158823"/>
    <lineage>
        <taxon>Bacteria</taxon>
        <taxon>Pseudomonadati</taxon>
        <taxon>Pseudomonadota</taxon>
        <taxon>Gammaproteobacteria</taxon>
        <taxon>Enterobacterales</taxon>
        <taxon>Enterobacteriaceae</taxon>
        <taxon>Cedecea</taxon>
    </lineage>
</organism>
<dbReference type="Pfam" id="PF02753">
    <property type="entry name" value="PapD_C"/>
    <property type="match status" value="1"/>
</dbReference>
<evidence type="ECO:0000256" key="1">
    <source>
        <dbReference type="ARBA" id="ARBA00004418"/>
    </source>
</evidence>
<dbReference type="InterPro" id="IPR001829">
    <property type="entry name" value="Pili_assmbl_chaperone_bac"/>
</dbReference>
<dbReference type="InterPro" id="IPR008962">
    <property type="entry name" value="PapD-like_sf"/>
</dbReference>
<dbReference type="InterPro" id="IPR016148">
    <property type="entry name" value="Pili_assmbl_chaperone_C"/>
</dbReference>
<accession>A0A447V7J4</accession>
<comment type="similarity">
    <text evidence="2">Belongs to the periplasmic pilus chaperone family.</text>
</comment>
<dbReference type="GO" id="GO:0071555">
    <property type="term" value="P:cell wall organization"/>
    <property type="evidence" value="ECO:0007669"/>
    <property type="project" value="InterPro"/>
</dbReference>
<dbReference type="PRINTS" id="PR00969">
    <property type="entry name" value="CHAPERONPILI"/>
</dbReference>
<evidence type="ECO:0000256" key="6">
    <source>
        <dbReference type="SAM" id="SignalP"/>
    </source>
</evidence>
<sequence>MWAGRIVSLCLLVASASALADGGVSFTRNRLVFNEGDKAISLSVVNHGESPYLIQAGVSTGGDTPQRAPFLVTPPLFRLNGNAQNMMRIVGDGTGLPRDRESVFYFYASAIPAQREGNGDDAAAEGGHGVVGAQLSIAMKTVLKLFYRPKGLSVTIDQAHSMMQFMQQGTQVVISNPTPYYQSFAQLSFDGVSQNLERQVSMIPPGGSATFAAGKPVQTVSWSVMTDYGGSTPVMTQQVKRASSVP</sequence>
<evidence type="ECO:0000256" key="4">
    <source>
        <dbReference type="ARBA" id="ARBA00022764"/>
    </source>
</evidence>
<dbReference type="Pfam" id="PF00345">
    <property type="entry name" value="PapD_N"/>
    <property type="match status" value="1"/>
</dbReference>
<evidence type="ECO:0000256" key="5">
    <source>
        <dbReference type="ARBA" id="ARBA00023186"/>
    </source>
</evidence>
<proteinExistence type="inferred from homology"/>
<dbReference type="PANTHER" id="PTHR30251">
    <property type="entry name" value="PILUS ASSEMBLY CHAPERONE"/>
    <property type="match status" value="1"/>
</dbReference>
<dbReference type="KEGG" id="clap:NCTC11466_04186"/>
<keyword evidence="5" id="KW-0143">Chaperone</keyword>
<dbReference type="InterPro" id="IPR013783">
    <property type="entry name" value="Ig-like_fold"/>
</dbReference>
<evidence type="ECO:0000256" key="2">
    <source>
        <dbReference type="ARBA" id="ARBA00007399"/>
    </source>
</evidence>
<dbReference type="Gene3D" id="2.60.40.10">
    <property type="entry name" value="Immunoglobulins"/>
    <property type="match status" value="2"/>
</dbReference>
<name>A0A447V7J4_9ENTR</name>
<feature type="chain" id="PRO_5019009254" evidence="6">
    <location>
        <begin position="21"/>
        <end position="246"/>
    </location>
</feature>
<dbReference type="GO" id="GO:0030288">
    <property type="term" value="C:outer membrane-bounded periplasmic space"/>
    <property type="evidence" value="ECO:0007669"/>
    <property type="project" value="InterPro"/>
</dbReference>
<reference evidence="9 10" key="1">
    <citation type="submission" date="2018-12" db="EMBL/GenBank/DDBJ databases">
        <authorList>
            <consortium name="Pathogen Informatics"/>
        </authorList>
    </citation>
    <scope>NUCLEOTIDE SEQUENCE [LARGE SCALE GENOMIC DNA]</scope>
    <source>
        <strain evidence="9 10">NCTC11466</strain>
    </source>
</reference>
<dbReference type="InterPro" id="IPR016147">
    <property type="entry name" value="Pili_assmbl_chaperone_N"/>
</dbReference>
<dbReference type="Proteomes" id="UP000274122">
    <property type="component" value="Chromosome"/>
</dbReference>
<keyword evidence="3 6" id="KW-0732">Signal</keyword>
<dbReference type="InterPro" id="IPR036316">
    <property type="entry name" value="Pili_assmbl_chap_C_dom_sf"/>
</dbReference>
<dbReference type="EMBL" id="LR134201">
    <property type="protein sequence ID" value="VEC01348.1"/>
    <property type="molecule type" value="Genomic_DNA"/>
</dbReference>
<feature type="domain" description="Pili assembly chaperone C-terminal" evidence="8">
    <location>
        <begin position="174"/>
        <end position="232"/>
    </location>
</feature>
<dbReference type="OrthoDB" id="9131059at2"/>
<evidence type="ECO:0000313" key="9">
    <source>
        <dbReference type="EMBL" id="VEC01348.1"/>
    </source>
</evidence>
<dbReference type="RefSeq" id="WP_126357846.1">
    <property type="nucleotide sequence ID" value="NZ_LR134201.1"/>
</dbReference>
<protein>
    <submittedName>
        <fullName evidence="9">Chaperone protein fimC</fullName>
    </submittedName>
</protein>
<comment type="subcellular location">
    <subcellularLocation>
        <location evidence="1">Periplasm</location>
    </subcellularLocation>
</comment>
<evidence type="ECO:0000313" key="10">
    <source>
        <dbReference type="Proteomes" id="UP000274122"/>
    </source>
</evidence>
<evidence type="ECO:0000259" key="7">
    <source>
        <dbReference type="Pfam" id="PF00345"/>
    </source>
</evidence>
<evidence type="ECO:0000256" key="3">
    <source>
        <dbReference type="ARBA" id="ARBA00022729"/>
    </source>
</evidence>
<dbReference type="PANTHER" id="PTHR30251:SF0">
    <property type="entry name" value="FIMBRIAL CHAPERONE PROTEIN ELFD-RELATED"/>
    <property type="match status" value="1"/>
</dbReference>
<dbReference type="AlphaFoldDB" id="A0A447V7J4"/>
<gene>
    <name evidence="9" type="primary">fimC_4</name>
    <name evidence="9" type="ORF">NCTC11466_04186</name>
</gene>
<dbReference type="SUPFAM" id="SSF49584">
    <property type="entry name" value="Periplasmic chaperone C-domain"/>
    <property type="match status" value="1"/>
</dbReference>
<feature type="signal peptide" evidence="6">
    <location>
        <begin position="1"/>
        <end position="20"/>
    </location>
</feature>